<reference evidence="2" key="2">
    <citation type="journal article" date="2021" name="Genome Biol. Evol.">
        <title>Developing a high-quality reference genome for a parasitic bivalve with doubly uniparental inheritance (Bivalvia: Unionida).</title>
        <authorList>
            <person name="Smith C.H."/>
        </authorList>
    </citation>
    <scope>NUCLEOTIDE SEQUENCE</scope>
    <source>
        <strain evidence="2">CHS0354</strain>
        <tissue evidence="2">Mantle</tissue>
    </source>
</reference>
<proteinExistence type="predicted"/>
<feature type="transmembrane region" description="Helical" evidence="1">
    <location>
        <begin position="21"/>
        <end position="39"/>
    </location>
</feature>
<keyword evidence="3" id="KW-1185">Reference proteome</keyword>
<evidence type="ECO:0000256" key="1">
    <source>
        <dbReference type="SAM" id="Phobius"/>
    </source>
</evidence>
<reference evidence="2" key="3">
    <citation type="submission" date="2023-05" db="EMBL/GenBank/DDBJ databases">
        <authorList>
            <person name="Smith C.H."/>
        </authorList>
    </citation>
    <scope>NUCLEOTIDE SEQUENCE</scope>
    <source>
        <strain evidence="2">CHS0354</strain>
        <tissue evidence="2">Mantle</tissue>
    </source>
</reference>
<accession>A0AAE0VK94</accession>
<evidence type="ECO:0000313" key="3">
    <source>
        <dbReference type="Proteomes" id="UP001195483"/>
    </source>
</evidence>
<keyword evidence="1" id="KW-0472">Membrane</keyword>
<feature type="transmembrane region" description="Helical" evidence="1">
    <location>
        <begin position="119"/>
        <end position="145"/>
    </location>
</feature>
<protein>
    <submittedName>
        <fullName evidence="2">Uncharacterized protein</fullName>
    </submittedName>
</protein>
<evidence type="ECO:0000313" key="2">
    <source>
        <dbReference type="EMBL" id="KAK3580696.1"/>
    </source>
</evidence>
<sequence length="178" mass="20185">MSFQYDQIRAEMEVNRILQNVIVAHHIIQFVNSVAGFIICGATLHFFLMMIHLSLILPAFIFVIFWIASNCNYQNLRLILVHFNFILSLLWFMAVFPIFVVSIILAMNMNESHYSREFNVVPIVVAIVNGILSLSSVSFAVCAIWKAARNVVLKANIATLQHIDGHSLTPFHAAQEKP</sequence>
<dbReference type="EMBL" id="JAEAOA010001107">
    <property type="protein sequence ID" value="KAK3580696.1"/>
    <property type="molecule type" value="Genomic_DNA"/>
</dbReference>
<dbReference type="Proteomes" id="UP001195483">
    <property type="component" value="Unassembled WGS sequence"/>
</dbReference>
<organism evidence="2 3">
    <name type="scientific">Potamilus streckersoni</name>
    <dbReference type="NCBI Taxonomy" id="2493646"/>
    <lineage>
        <taxon>Eukaryota</taxon>
        <taxon>Metazoa</taxon>
        <taxon>Spiralia</taxon>
        <taxon>Lophotrochozoa</taxon>
        <taxon>Mollusca</taxon>
        <taxon>Bivalvia</taxon>
        <taxon>Autobranchia</taxon>
        <taxon>Heteroconchia</taxon>
        <taxon>Palaeoheterodonta</taxon>
        <taxon>Unionida</taxon>
        <taxon>Unionoidea</taxon>
        <taxon>Unionidae</taxon>
        <taxon>Ambleminae</taxon>
        <taxon>Lampsilini</taxon>
        <taxon>Potamilus</taxon>
    </lineage>
</organism>
<feature type="transmembrane region" description="Helical" evidence="1">
    <location>
        <begin position="79"/>
        <end position="107"/>
    </location>
</feature>
<keyword evidence="1" id="KW-0812">Transmembrane</keyword>
<dbReference type="AlphaFoldDB" id="A0AAE0VK94"/>
<reference evidence="2" key="1">
    <citation type="journal article" date="2021" name="Genome Biol. Evol.">
        <title>A High-Quality Reference Genome for a Parasitic Bivalve with Doubly Uniparental Inheritance (Bivalvia: Unionida).</title>
        <authorList>
            <person name="Smith C.H."/>
        </authorList>
    </citation>
    <scope>NUCLEOTIDE SEQUENCE</scope>
    <source>
        <strain evidence="2">CHS0354</strain>
    </source>
</reference>
<keyword evidence="1" id="KW-1133">Transmembrane helix</keyword>
<comment type="caution">
    <text evidence="2">The sequence shown here is derived from an EMBL/GenBank/DDBJ whole genome shotgun (WGS) entry which is preliminary data.</text>
</comment>
<feature type="transmembrane region" description="Helical" evidence="1">
    <location>
        <begin position="45"/>
        <end position="67"/>
    </location>
</feature>
<name>A0AAE0VK94_9BIVA</name>
<gene>
    <name evidence="2" type="ORF">CHS0354_017978</name>
</gene>